<name>A0ABW1IAJ9_9PSEU</name>
<evidence type="ECO:0000313" key="2">
    <source>
        <dbReference type="Proteomes" id="UP001596119"/>
    </source>
</evidence>
<evidence type="ECO:0008006" key="3">
    <source>
        <dbReference type="Google" id="ProtNLM"/>
    </source>
</evidence>
<evidence type="ECO:0000313" key="1">
    <source>
        <dbReference type="EMBL" id="MFC5950300.1"/>
    </source>
</evidence>
<proteinExistence type="predicted"/>
<dbReference type="Proteomes" id="UP001596119">
    <property type="component" value="Unassembled WGS sequence"/>
</dbReference>
<dbReference type="RefSeq" id="WP_379567436.1">
    <property type="nucleotide sequence ID" value="NZ_JBHSQK010000045.1"/>
</dbReference>
<keyword evidence="2" id="KW-1185">Reference proteome</keyword>
<comment type="caution">
    <text evidence="1">The sequence shown here is derived from an EMBL/GenBank/DDBJ whole genome shotgun (WGS) entry which is preliminary data.</text>
</comment>
<dbReference type="InterPro" id="IPR042262">
    <property type="entry name" value="CN_hydtase_beta_C"/>
</dbReference>
<dbReference type="Gene3D" id="1.10.472.20">
    <property type="entry name" value="Nitrile hydratase, beta subunit"/>
    <property type="match status" value="1"/>
</dbReference>
<reference evidence="2" key="1">
    <citation type="journal article" date="2019" name="Int. J. Syst. Evol. Microbiol.">
        <title>The Global Catalogue of Microorganisms (GCM) 10K type strain sequencing project: providing services to taxonomists for standard genome sequencing and annotation.</title>
        <authorList>
            <consortium name="The Broad Institute Genomics Platform"/>
            <consortium name="The Broad Institute Genome Sequencing Center for Infectious Disease"/>
            <person name="Wu L."/>
            <person name="Ma J."/>
        </authorList>
    </citation>
    <scope>NUCLEOTIDE SEQUENCE [LARGE SCALE GENOMIC DNA]</scope>
    <source>
        <strain evidence="2">CGMCC 4.7397</strain>
    </source>
</reference>
<organism evidence="1 2">
    <name type="scientific">Pseudonocardia lutea</name>
    <dbReference type="NCBI Taxonomy" id="2172015"/>
    <lineage>
        <taxon>Bacteria</taxon>
        <taxon>Bacillati</taxon>
        <taxon>Actinomycetota</taxon>
        <taxon>Actinomycetes</taxon>
        <taxon>Pseudonocardiales</taxon>
        <taxon>Pseudonocardiaceae</taxon>
        <taxon>Pseudonocardia</taxon>
    </lineage>
</organism>
<sequence length="120" mass="13250">MTTDRDIARVTVPTLQRLVARGQVWTRVAAEYGVTNPQPPWKSSLDGMCDALDDEGSVLPPLTRRDDEDLLSKEVYGMLPYPESQLVALAHSMVGRGLIDEDALARRLDEVRSRLAASEG</sequence>
<gene>
    <name evidence="1" type="ORF">ACFQH9_18705</name>
</gene>
<protein>
    <recommendedName>
        <fullName evidence="3">Thiocyanate hydrolase</fullName>
    </recommendedName>
</protein>
<dbReference type="EMBL" id="JBHSQK010000045">
    <property type="protein sequence ID" value="MFC5950300.1"/>
    <property type="molecule type" value="Genomic_DNA"/>
</dbReference>
<accession>A0ABW1IAJ9</accession>